<dbReference type="KEGG" id="ttz:FHG85_08085"/>
<evidence type="ECO:0000313" key="2">
    <source>
        <dbReference type="EMBL" id="QKG80222.1"/>
    </source>
</evidence>
<dbReference type="RefSeq" id="WP_173074763.1">
    <property type="nucleotide sequence ID" value="NZ_CP041345.1"/>
</dbReference>
<dbReference type="InterPro" id="IPR036291">
    <property type="entry name" value="NAD(P)-bd_dom_sf"/>
</dbReference>
<protein>
    <submittedName>
        <fullName evidence="2">NAD-dependent epimerase/dehydratase family protein</fullName>
    </submittedName>
</protein>
<dbReference type="EMBL" id="CP041345">
    <property type="protein sequence ID" value="QKG80222.1"/>
    <property type="molecule type" value="Genomic_DNA"/>
</dbReference>
<proteinExistence type="predicted"/>
<dbReference type="SUPFAM" id="SSF51735">
    <property type="entry name" value="NAD(P)-binding Rossmann-fold domains"/>
    <property type="match status" value="1"/>
</dbReference>
<dbReference type="AlphaFoldDB" id="A0A7D4C9D9"/>
<dbReference type="Gene3D" id="3.40.50.720">
    <property type="entry name" value="NAD(P)-binding Rossmann-like Domain"/>
    <property type="match status" value="1"/>
</dbReference>
<dbReference type="PANTHER" id="PTHR43245:SF58">
    <property type="entry name" value="BLL5923 PROTEIN"/>
    <property type="match status" value="1"/>
</dbReference>
<reference evidence="2 3" key="1">
    <citation type="submission" date="2019-07" db="EMBL/GenBank/DDBJ databases">
        <title>Thalassofilum flectens gen. nov., sp. nov., a novel moderate thermophilic anaerobe from a shallow sea hot spring in Kunashir Island (Russia), representing a new family in the order Bacteroidales, and proposal of Thalassofilacea fam. nov.</title>
        <authorList>
            <person name="Kochetkova T.V."/>
            <person name="Podosokorskaya O.A."/>
            <person name="Novikov A."/>
            <person name="Elcheninov A.G."/>
            <person name="Toshchakov S.V."/>
            <person name="Kublanov I.V."/>
        </authorList>
    </citation>
    <scope>NUCLEOTIDE SEQUENCE [LARGE SCALE GENOMIC DNA]</scope>
    <source>
        <strain evidence="2 3">38-H</strain>
    </source>
</reference>
<dbReference type="InterPro" id="IPR001509">
    <property type="entry name" value="Epimerase_deHydtase"/>
</dbReference>
<keyword evidence="3" id="KW-1185">Reference proteome</keyword>
<dbReference type="Pfam" id="PF01370">
    <property type="entry name" value="Epimerase"/>
    <property type="match status" value="1"/>
</dbReference>
<name>A0A7D4C9D9_9BACT</name>
<dbReference type="PANTHER" id="PTHR43245">
    <property type="entry name" value="BIFUNCTIONAL POLYMYXIN RESISTANCE PROTEIN ARNA"/>
    <property type="match status" value="1"/>
</dbReference>
<gene>
    <name evidence="2" type="ORF">FHG85_08085</name>
</gene>
<evidence type="ECO:0000313" key="3">
    <source>
        <dbReference type="Proteomes" id="UP000500961"/>
    </source>
</evidence>
<sequence length="290" mass="32879">MRILIIGKNSFIGRNFIQFSKFENITEVDSINLVPNEFDYSNYDVIIHLAAIVHQTKKIGIDEYIKVNTELPVRVAKKAKQDGVKQFIFLSTTKVYGDISSLDKPWTEETTCNPTDAYGKSKFLAEQELLKLTDDSFIVSIIRTPLVYGKGVKANMLGLIKLVKLFPILPFKNVKSYRSVTYVGNLSALIDRIIDARRNGVFLSQDSEPVSIGELVTSIADALQKKVILFNPGVLILKMVKFIFPFIYKRLYESAVVNNELTRRSLGFTPPYSAKQGINETVSWFLNDYK</sequence>
<accession>A0A7D4C9D9</accession>
<dbReference type="InterPro" id="IPR050177">
    <property type="entry name" value="Lipid_A_modif_metabolic_enz"/>
</dbReference>
<evidence type="ECO:0000259" key="1">
    <source>
        <dbReference type="Pfam" id="PF01370"/>
    </source>
</evidence>
<organism evidence="2 3">
    <name type="scientific">Tenuifilum thalassicum</name>
    <dbReference type="NCBI Taxonomy" id="2590900"/>
    <lineage>
        <taxon>Bacteria</taxon>
        <taxon>Pseudomonadati</taxon>
        <taxon>Bacteroidota</taxon>
        <taxon>Bacteroidia</taxon>
        <taxon>Bacteroidales</taxon>
        <taxon>Tenuifilaceae</taxon>
        <taxon>Tenuifilum</taxon>
    </lineage>
</organism>
<dbReference type="Proteomes" id="UP000500961">
    <property type="component" value="Chromosome"/>
</dbReference>
<feature type="domain" description="NAD-dependent epimerase/dehydratase" evidence="1">
    <location>
        <begin position="38"/>
        <end position="200"/>
    </location>
</feature>